<reference evidence="2 3" key="1">
    <citation type="journal article" date="2012" name="Nucleic Acids Res.">
        <title>Sequencing of the smallest Apicomplexan genome from the human pathogen Babesia microti.</title>
        <authorList>
            <person name="Cornillot E."/>
            <person name="Hadj-Kaddour K."/>
            <person name="Dassouli A."/>
            <person name="Noel B."/>
            <person name="Ranwez V."/>
            <person name="Vacherie B."/>
            <person name="Augagneur Y."/>
            <person name="Bres V."/>
            <person name="Duclos A."/>
            <person name="Randazzo S."/>
            <person name="Carcy B."/>
            <person name="Debierre-Grockiego F."/>
            <person name="Delbecq S."/>
            <person name="Moubri-Menage K."/>
            <person name="Shams-Eldin H."/>
            <person name="Usmani-Brown S."/>
            <person name="Bringaud F."/>
            <person name="Wincker P."/>
            <person name="Vivares C.P."/>
            <person name="Schwarz R.T."/>
            <person name="Schetters T.P."/>
            <person name="Krause P.J."/>
            <person name="Gorenflot A."/>
            <person name="Berry V."/>
            <person name="Barbe V."/>
            <person name="Ben Mamoun C."/>
        </authorList>
    </citation>
    <scope>NUCLEOTIDE SEQUENCE [LARGE SCALE GENOMIC DNA]</scope>
    <source>
        <strain evidence="2 3">RI</strain>
    </source>
</reference>
<dbReference type="KEGG" id="bmic:BMR1_03g04670"/>
<dbReference type="AlphaFoldDB" id="A0A1R4ACT2"/>
<dbReference type="Proteomes" id="UP000002899">
    <property type="component" value="Chromosome III"/>
</dbReference>
<dbReference type="GeneID" id="24425581"/>
<name>A0A1R4ACT2_BABMR</name>
<dbReference type="OrthoDB" id="407343at2759"/>
<evidence type="ECO:0000313" key="3">
    <source>
        <dbReference type="Proteomes" id="UP000002899"/>
    </source>
</evidence>
<sequence>MGSVCSGICKPRSGGKNLQCNVFSNTELNNLHNHNSKRSSKSTLISPAKSYSKDSDISTSSSVVFRLEKNKFLPSVSNKKSIVDGWISQRNSIDSDAEPFLILDTRVALLLINYLMGQDVLNLRQICRVWRDIIDYTLDIHLEHIIAQFKCHYKGLLEPVSKFIKASPIYNRPNEPRIDLIITAKVIGGVGMINNIGYKFKYKGKTQCYGEQFHFQSLRQGSNRMLFFERDESHVYTDDIKMPVIAGVHQFCVGDFLQIPINLHNAYSTVDMPSIEVMPCRQSVCSVRQMETCHIDSMYDENWEQITQTSDKPQKLIDIMNKINSLLKDNNKLMILSADHAGYDVATIRLRLIAVESGKICEELGRYVAQGIEVFPAKAPITGILTRKGLTQDLYTTTQLRMGDIINFYLQTVGAGPEDPTCAEPS</sequence>
<proteinExistence type="predicted"/>
<gene>
    <name evidence="2" type="ORF">BMR1_03g04670</name>
</gene>
<dbReference type="RefSeq" id="XP_021338828.1">
    <property type="nucleotide sequence ID" value="XM_021482294.1"/>
</dbReference>
<accession>A0A1R4ACT2</accession>
<feature type="region of interest" description="Disordered" evidence="1">
    <location>
        <begin position="31"/>
        <end position="56"/>
    </location>
</feature>
<reference evidence="2 3" key="3">
    <citation type="journal article" date="2016" name="Sci. Rep.">
        <title>Genome-wide diversity and gene expression profiling of Babesia microti isolates identify polymorphic genes that mediate host-pathogen interactions.</title>
        <authorList>
            <person name="Silva J.C."/>
            <person name="Cornillot E."/>
            <person name="McCracken C."/>
            <person name="Usmani-Brown S."/>
            <person name="Dwivedi A."/>
            <person name="Ifeonu O.O."/>
            <person name="Crabtree J."/>
            <person name="Gotia H.T."/>
            <person name="Virji A.Z."/>
            <person name="Reynes C."/>
            <person name="Colinge J."/>
            <person name="Kumar V."/>
            <person name="Lawres L."/>
            <person name="Pazzi J.E."/>
            <person name="Pablo J.V."/>
            <person name="Hung C."/>
            <person name="Brancato J."/>
            <person name="Kumari P."/>
            <person name="Orvis J."/>
            <person name="Tretina K."/>
            <person name="Chibucos M."/>
            <person name="Ott S."/>
            <person name="Sadzewicz L."/>
            <person name="Sengamalay N."/>
            <person name="Shetty A.C."/>
            <person name="Su Q."/>
            <person name="Tallon L."/>
            <person name="Fraser C.M."/>
            <person name="Frutos R."/>
            <person name="Molina D.M."/>
            <person name="Krause P.J."/>
            <person name="Ben Mamoun C."/>
        </authorList>
    </citation>
    <scope>NUCLEOTIDE SEQUENCE [LARGE SCALE GENOMIC DNA]</scope>
    <source>
        <strain evidence="2 3">RI</strain>
    </source>
</reference>
<evidence type="ECO:0000313" key="2">
    <source>
        <dbReference type="EMBL" id="SJK86704.1"/>
    </source>
</evidence>
<dbReference type="EMBL" id="LN871598">
    <property type="protein sequence ID" value="SJK86704.1"/>
    <property type="molecule type" value="Genomic_DNA"/>
</dbReference>
<dbReference type="VEuPathDB" id="PiroplasmaDB:BMR1_03g04670"/>
<evidence type="ECO:0008006" key="4">
    <source>
        <dbReference type="Google" id="ProtNLM"/>
    </source>
</evidence>
<keyword evidence="3" id="KW-1185">Reference proteome</keyword>
<reference evidence="2 3" key="2">
    <citation type="journal article" date="2013" name="PLoS ONE">
        <title>Whole genome mapping and re-organization of the nuclear and mitochondrial genomes of Babesia microti isolates.</title>
        <authorList>
            <person name="Cornillot E."/>
            <person name="Dassouli A."/>
            <person name="Garg A."/>
            <person name="Pachikara N."/>
            <person name="Randazzo S."/>
            <person name="Depoix D."/>
            <person name="Carcy B."/>
            <person name="Delbecq S."/>
            <person name="Frutos R."/>
            <person name="Silva J.C."/>
            <person name="Sutton R."/>
            <person name="Krause P.J."/>
            <person name="Mamoun C.B."/>
        </authorList>
    </citation>
    <scope>NUCLEOTIDE SEQUENCE [LARGE SCALE GENOMIC DNA]</scope>
    <source>
        <strain evidence="2 3">RI</strain>
    </source>
</reference>
<evidence type="ECO:0000256" key="1">
    <source>
        <dbReference type="SAM" id="MobiDB-lite"/>
    </source>
</evidence>
<protein>
    <recommendedName>
        <fullName evidence="4">F-box domain-containing protein</fullName>
    </recommendedName>
</protein>
<organism evidence="2 3">
    <name type="scientific">Babesia microti (strain RI)</name>
    <dbReference type="NCBI Taxonomy" id="1133968"/>
    <lineage>
        <taxon>Eukaryota</taxon>
        <taxon>Sar</taxon>
        <taxon>Alveolata</taxon>
        <taxon>Apicomplexa</taxon>
        <taxon>Aconoidasida</taxon>
        <taxon>Piroplasmida</taxon>
        <taxon>Babesiidae</taxon>
        <taxon>Babesia</taxon>
    </lineage>
</organism>